<name>A0A1A8X3P7_PLAMA</name>
<dbReference type="Proteomes" id="UP000078597">
    <property type="component" value="Unassembled WGS sequence"/>
</dbReference>
<feature type="region of interest" description="Disordered" evidence="1">
    <location>
        <begin position="1"/>
        <end position="48"/>
    </location>
</feature>
<dbReference type="EMBL" id="FLQW01006048">
    <property type="protein sequence ID" value="SBS99853.1"/>
    <property type="molecule type" value="Genomic_DNA"/>
</dbReference>
<accession>A0A1A8X3P7</accession>
<proteinExistence type="predicted"/>
<protein>
    <submittedName>
        <fullName evidence="2">Uncharacterized protein</fullName>
    </submittedName>
</protein>
<reference evidence="3" key="1">
    <citation type="submission" date="2016-05" db="EMBL/GenBank/DDBJ databases">
        <authorList>
            <person name="Naeem Raeece"/>
        </authorList>
    </citation>
    <scope>NUCLEOTIDE SEQUENCE [LARGE SCALE GENOMIC DNA]</scope>
</reference>
<sequence length="621" mass="73634">MIKKPSSKYLYKNMYPQPSTSRENPWLSTSRDEPLSTVNGENPSLDPSLDTSLDLSMWNYRDSNSSKGLLHNCLDSIIDIDVANYYSGEQNEPTEEEGRIRGDQSMDELCIKNYVLRANQMMHSDMITKDEAYLEICKSCRHLFKEIRECLRDSVSLVLNKDVIMVPILGLKYDRKSSTLKGKNTIKRAYANKHTQTYINEYKCRTNTSMSNKLLVINHTVTYILSKLVVSLIDLESYNEEQLSFTCKSLYFKLYEDISKKLWMLPDDMGSYDKDITEYKTEFRKIFMSPKRKIVDASYNCRNLLHTIHRVNFINNVLIQKTKESYLKNKSCILQGETPVNYPFFNFMRVDTYSSNRAKKIYDFCYYNYIFIDGIKIIYKDEYNSVILKKKNNLELFYLRNREYIKNVCAIHIITTISWFLNQINIGMYNKNKNSRELFREKFTPYNIQYIIRSIYNYKSYYKGDVLEMCAESMIHNIKLVDSIIEDYYNTENALITQNITFTDLIKYTELSILKYKLKEAMGRYDENLTTEIAKENALKNQENENISCLMKILSNEMNTQISLLSHSHLRTLMLKNYDRYKDKNEQIFEFKNLYFCTSPGEHFVRKIFATRINYIIRFHR</sequence>
<dbReference type="AlphaFoldDB" id="A0A1A8X3P7"/>
<gene>
    <name evidence="2" type="ORF">PMALA_072700</name>
</gene>
<evidence type="ECO:0000313" key="3">
    <source>
        <dbReference type="Proteomes" id="UP000078597"/>
    </source>
</evidence>
<evidence type="ECO:0000256" key="1">
    <source>
        <dbReference type="SAM" id="MobiDB-lite"/>
    </source>
</evidence>
<feature type="compositionally biased region" description="Polar residues" evidence="1">
    <location>
        <begin position="16"/>
        <end position="29"/>
    </location>
</feature>
<dbReference type="VEuPathDB" id="PlasmoDB:PmUG01_11038800"/>
<organism evidence="2 3">
    <name type="scientific">Plasmodium malariae</name>
    <dbReference type="NCBI Taxonomy" id="5858"/>
    <lineage>
        <taxon>Eukaryota</taxon>
        <taxon>Sar</taxon>
        <taxon>Alveolata</taxon>
        <taxon>Apicomplexa</taxon>
        <taxon>Aconoidasida</taxon>
        <taxon>Haemosporida</taxon>
        <taxon>Plasmodiidae</taxon>
        <taxon>Plasmodium</taxon>
        <taxon>Plasmodium (Plasmodium)</taxon>
    </lineage>
</organism>
<evidence type="ECO:0000313" key="2">
    <source>
        <dbReference type="EMBL" id="SBS99853.1"/>
    </source>
</evidence>